<dbReference type="EMBL" id="JAGTJS010000023">
    <property type="protein sequence ID" value="KAH7237361.1"/>
    <property type="molecule type" value="Genomic_DNA"/>
</dbReference>
<dbReference type="AlphaFoldDB" id="A0A9P9GE32"/>
<evidence type="ECO:0000313" key="3">
    <source>
        <dbReference type="Proteomes" id="UP000736672"/>
    </source>
</evidence>
<accession>A0A9P9GE32</accession>
<protein>
    <submittedName>
        <fullName evidence="2">Uncharacterized protein</fullName>
    </submittedName>
</protein>
<feature type="compositionally biased region" description="Basic and acidic residues" evidence="1">
    <location>
        <begin position="26"/>
        <end position="37"/>
    </location>
</feature>
<dbReference type="OrthoDB" id="5103044at2759"/>
<organism evidence="2 3">
    <name type="scientific">Fusarium solani</name>
    <name type="common">Filamentous fungus</name>
    <dbReference type="NCBI Taxonomy" id="169388"/>
    <lineage>
        <taxon>Eukaryota</taxon>
        <taxon>Fungi</taxon>
        <taxon>Dikarya</taxon>
        <taxon>Ascomycota</taxon>
        <taxon>Pezizomycotina</taxon>
        <taxon>Sordariomycetes</taxon>
        <taxon>Hypocreomycetidae</taxon>
        <taxon>Hypocreales</taxon>
        <taxon>Nectriaceae</taxon>
        <taxon>Fusarium</taxon>
        <taxon>Fusarium solani species complex</taxon>
    </lineage>
</organism>
<dbReference type="Proteomes" id="UP000736672">
    <property type="component" value="Unassembled WGS sequence"/>
</dbReference>
<feature type="region of interest" description="Disordered" evidence="1">
    <location>
        <begin position="1"/>
        <end position="37"/>
    </location>
</feature>
<sequence>MENHQTTAHKETDDGQIIGNVTQPLEKADQADRPVSPDEKVIEEMMQQGRDSIIRTVMGTVKEIDDRIFKINERIHKPIPGAQWLSTDAEGLRDRLVEAKKPIVQMLKDMTEPESNIEGDEVILLVRFWAFLAQSHSISLEADRFLGKQV</sequence>
<name>A0A9P9GE32_FUSSL</name>
<keyword evidence="3" id="KW-1185">Reference proteome</keyword>
<comment type="caution">
    <text evidence="2">The sequence shown here is derived from an EMBL/GenBank/DDBJ whole genome shotgun (WGS) entry which is preliminary data.</text>
</comment>
<evidence type="ECO:0000313" key="2">
    <source>
        <dbReference type="EMBL" id="KAH7237361.1"/>
    </source>
</evidence>
<reference evidence="2" key="1">
    <citation type="journal article" date="2021" name="Nat. Commun.">
        <title>Genetic determinants of endophytism in the Arabidopsis root mycobiome.</title>
        <authorList>
            <person name="Mesny F."/>
            <person name="Miyauchi S."/>
            <person name="Thiergart T."/>
            <person name="Pickel B."/>
            <person name="Atanasova L."/>
            <person name="Karlsson M."/>
            <person name="Huettel B."/>
            <person name="Barry K.W."/>
            <person name="Haridas S."/>
            <person name="Chen C."/>
            <person name="Bauer D."/>
            <person name="Andreopoulos W."/>
            <person name="Pangilinan J."/>
            <person name="LaButti K."/>
            <person name="Riley R."/>
            <person name="Lipzen A."/>
            <person name="Clum A."/>
            <person name="Drula E."/>
            <person name="Henrissat B."/>
            <person name="Kohler A."/>
            <person name="Grigoriev I.V."/>
            <person name="Martin F.M."/>
            <person name="Hacquard S."/>
        </authorList>
    </citation>
    <scope>NUCLEOTIDE SEQUENCE</scope>
    <source>
        <strain evidence="2">FSSC 5 MPI-SDFR-AT-0091</strain>
    </source>
</reference>
<evidence type="ECO:0000256" key="1">
    <source>
        <dbReference type="SAM" id="MobiDB-lite"/>
    </source>
</evidence>
<proteinExistence type="predicted"/>
<gene>
    <name evidence="2" type="ORF">B0J15DRAFT_554238</name>
</gene>
<feature type="compositionally biased region" description="Basic and acidic residues" evidence="1">
    <location>
        <begin position="1"/>
        <end position="13"/>
    </location>
</feature>